<dbReference type="InterPro" id="IPR044941">
    <property type="entry name" value="EutB_N_sf"/>
</dbReference>
<protein>
    <submittedName>
        <fullName evidence="1">Ethanolamine ammonia-lyase, large subunit</fullName>
    </submittedName>
</protein>
<dbReference type="Gene3D" id="2.30.170.30">
    <property type="entry name" value="ethanolamine ammonia-lyase heavy chain domain like"/>
    <property type="match status" value="1"/>
</dbReference>
<proteinExistence type="predicted"/>
<evidence type="ECO:0000313" key="2">
    <source>
        <dbReference type="Proteomes" id="UP000345637"/>
    </source>
</evidence>
<sequence length="38" mass="4243">MYKTTLSGQVWRFDSLKTLMAKASPARSGDALAGRDRR</sequence>
<evidence type="ECO:0000313" key="1">
    <source>
        <dbReference type="EMBL" id="VFS68019.1"/>
    </source>
</evidence>
<reference evidence="1 2" key="1">
    <citation type="submission" date="2019-03" db="EMBL/GenBank/DDBJ databases">
        <authorList>
            <consortium name="Pathogen Informatics"/>
        </authorList>
    </citation>
    <scope>NUCLEOTIDE SEQUENCE [LARGE SCALE GENOMIC DNA]</scope>
    <source>
        <strain evidence="1 2">NCTC12998</strain>
    </source>
</reference>
<name>A0A485BGK6_RAOPL</name>
<dbReference type="AlphaFoldDB" id="A0A485BGK6"/>
<dbReference type="GO" id="GO:0016829">
    <property type="term" value="F:lyase activity"/>
    <property type="evidence" value="ECO:0007669"/>
    <property type="project" value="UniProtKB-KW"/>
</dbReference>
<keyword evidence="1" id="KW-0456">Lyase</keyword>
<accession>A0A485BGK6</accession>
<dbReference type="EMBL" id="CAADJE010000023">
    <property type="protein sequence ID" value="VFS68019.1"/>
    <property type="molecule type" value="Genomic_DNA"/>
</dbReference>
<gene>
    <name evidence="1" type="ORF">NCTC12998_03478</name>
</gene>
<organism evidence="1 2">
    <name type="scientific">Raoultella planticola</name>
    <name type="common">Klebsiella planticola</name>
    <dbReference type="NCBI Taxonomy" id="575"/>
    <lineage>
        <taxon>Bacteria</taxon>
        <taxon>Pseudomonadati</taxon>
        <taxon>Pseudomonadota</taxon>
        <taxon>Gammaproteobacteria</taxon>
        <taxon>Enterobacterales</taxon>
        <taxon>Enterobacteriaceae</taxon>
        <taxon>Klebsiella/Raoultella group</taxon>
        <taxon>Raoultella</taxon>
    </lineage>
</organism>
<dbReference type="Proteomes" id="UP000345637">
    <property type="component" value="Unassembled WGS sequence"/>
</dbReference>